<evidence type="ECO:0000313" key="2">
    <source>
        <dbReference type="EMBL" id="CAA0126580.1"/>
    </source>
</evidence>
<evidence type="ECO:0000256" key="1">
    <source>
        <dbReference type="SAM" id="MobiDB-lite"/>
    </source>
</evidence>
<feature type="compositionally biased region" description="Low complexity" evidence="1">
    <location>
        <begin position="87"/>
        <end position="99"/>
    </location>
</feature>
<accession>A0A5S9R2J5</accession>
<gene>
    <name evidence="2" type="ORF">AELLOGFF_04874</name>
</gene>
<sequence length="122" mass="13183">MTTPKGDESGQRTCRAHRCPADVSADEFMCLPHWKMVPSALRAVIQASYPLNPEAVASAEFLAIAQGAIDAVAHKEARTAPRREAEATSTTRKTASTTAGKNTARRRSKAEQLTLFELSDTP</sequence>
<reference evidence="2 3" key="1">
    <citation type="submission" date="2019-11" db="EMBL/GenBank/DDBJ databases">
        <authorList>
            <person name="Holert J."/>
        </authorList>
    </citation>
    <scope>NUCLEOTIDE SEQUENCE [LARGE SCALE GENOMIC DNA]</scope>
    <source>
        <strain evidence="2">BC8_1</strain>
    </source>
</reference>
<dbReference type="EMBL" id="CACSIP010000025">
    <property type="protein sequence ID" value="CAA0126580.1"/>
    <property type="molecule type" value="Genomic_DNA"/>
</dbReference>
<dbReference type="AlphaFoldDB" id="A0A5S9R2J5"/>
<organism evidence="2 3">
    <name type="scientific">Mycolicibacterium vanbaalenii</name>
    <name type="common">Mycobacterium vanbaalenii</name>
    <dbReference type="NCBI Taxonomy" id="110539"/>
    <lineage>
        <taxon>Bacteria</taxon>
        <taxon>Bacillati</taxon>
        <taxon>Actinomycetota</taxon>
        <taxon>Actinomycetes</taxon>
        <taxon>Mycobacteriales</taxon>
        <taxon>Mycobacteriaceae</taxon>
        <taxon>Mycolicibacterium</taxon>
    </lineage>
</organism>
<proteinExistence type="predicted"/>
<feature type="region of interest" description="Disordered" evidence="1">
    <location>
        <begin position="76"/>
        <end position="122"/>
    </location>
</feature>
<dbReference type="Proteomes" id="UP000430146">
    <property type="component" value="Unassembled WGS sequence"/>
</dbReference>
<evidence type="ECO:0000313" key="3">
    <source>
        <dbReference type="Proteomes" id="UP000430146"/>
    </source>
</evidence>
<feature type="compositionally biased region" description="Basic and acidic residues" evidence="1">
    <location>
        <begin position="76"/>
        <end position="86"/>
    </location>
</feature>
<protein>
    <submittedName>
        <fullName evidence="2">Uncharacterized protein</fullName>
    </submittedName>
</protein>
<name>A0A5S9R2J5_MYCVN</name>
<keyword evidence="3" id="KW-1185">Reference proteome</keyword>